<name>A0AAD7M8M4_9AGAR</name>
<gene>
    <name evidence="3" type="ORF">B0H16DRAFT_1635614</name>
</gene>
<feature type="signal peptide" evidence="2">
    <location>
        <begin position="1"/>
        <end position="32"/>
    </location>
</feature>
<dbReference type="Proteomes" id="UP001215598">
    <property type="component" value="Unassembled WGS sequence"/>
</dbReference>
<dbReference type="AlphaFoldDB" id="A0AAD7M8M4"/>
<keyword evidence="2" id="KW-0732">Signal</keyword>
<evidence type="ECO:0000313" key="4">
    <source>
        <dbReference type="Proteomes" id="UP001215598"/>
    </source>
</evidence>
<evidence type="ECO:0008006" key="5">
    <source>
        <dbReference type="Google" id="ProtNLM"/>
    </source>
</evidence>
<dbReference type="EMBL" id="JARKIB010000465">
    <property type="protein sequence ID" value="KAJ7705811.1"/>
    <property type="molecule type" value="Genomic_DNA"/>
</dbReference>
<keyword evidence="4" id="KW-1185">Reference proteome</keyword>
<sequence length="87" mass="8849">MTSMGTCACSSSFLPACLLTSALPAPWPGACARGGNDDGRVYTDGLGLRGVSGRSEGRKTPRQGRAGYSSVESSGWASGFLGSQVKC</sequence>
<reference evidence="3" key="1">
    <citation type="submission" date="2023-03" db="EMBL/GenBank/DDBJ databases">
        <title>Massive genome expansion in bonnet fungi (Mycena s.s.) driven by repeated elements and novel gene families across ecological guilds.</title>
        <authorList>
            <consortium name="Lawrence Berkeley National Laboratory"/>
            <person name="Harder C.B."/>
            <person name="Miyauchi S."/>
            <person name="Viragh M."/>
            <person name="Kuo A."/>
            <person name="Thoen E."/>
            <person name="Andreopoulos B."/>
            <person name="Lu D."/>
            <person name="Skrede I."/>
            <person name="Drula E."/>
            <person name="Henrissat B."/>
            <person name="Morin E."/>
            <person name="Kohler A."/>
            <person name="Barry K."/>
            <person name="LaButti K."/>
            <person name="Morin E."/>
            <person name="Salamov A."/>
            <person name="Lipzen A."/>
            <person name="Mereny Z."/>
            <person name="Hegedus B."/>
            <person name="Baldrian P."/>
            <person name="Stursova M."/>
            <person name="Weitz H."/>
            <person name="Taylor A."/>
            <person name="Grigoriev I.V."/>
            <person name="Nagy L.G."/>
            <person name="Martin F."/>
            <person name="Kauserud H."/>
        </authorList>
    </citation>
    <scope>NUCLEOTIDE SEQUENCE</scope>
    <source>
        <strain evidence="3">CBHHK182m</strain>
    </source>
</reference>
<evidence type="ECO:0000256" key="1">
    <source>
        <dbReference type="SAM" id="MobiDB-lite"/>
    </source>
</evidence>
<accession>A0AAD7M8M4</accession>
<proteinExistence type="predicted"/>
<feature type="chain" id="PRO_5042126301" description="Secreted protein" evidence="2">
    <location>
        <begin position="33"/>
        <end position="87"/>
    </location>
</feature>
<protein>
    <recommendedName>
        <fullName evidence="5">Secreted protein</fullName>
    </recommendedName>
</protein>
<organism evidence="3 4">
    <name type="scientific">Mycena metata</name>
    <dbReference type="NCBI Taxonomy" id="1033252"/>
    <lineage>
        <taxon>Eukaryota</taxon>
        <taxon>Fungi</taxon>
        <taxon>Dikarya</taxon>
        <taxon>Basidiomycota</taxon>
        <taxon>Agaricomycotina</taxon>
        <taxon>Agaricomycetes</taxon>
        <taxon>Agaricomycetidae</taxon>
        <taxon>Agaricales</taxon>
        <taxon>Marasmiineae</taxon>
        <taxon>Mycenaceae</taxon>
        <taxon>Mycena</taxon>
    </lineage>
</organism>
<comment type="caution">
    <text evidence="3">The sequence shown here is derived from an EMBL/GenBank/DDBJ whole genome shotgun (WGS) entry which is preliminary data.</text>
</comment>
<evidence type="ECO:0000256" key="2">
    <source>
        <dbReference type="SAM" id="SignalP"/>
    </source>
</evidence>
<evidence type="ECO:0000313" key="3">
    <source>
        <dbReference type="EMBL" id="KAJ7705811.1"/>
    </source>
</evidence>
<feature type="region of interest" description="Disordered" evidence="1">
    <location>
        <begin position="50"/>
        <end position="87"/>
    </location>
</feature>